<comment type="caution">
    <text evidence="2">The sequence shown here is derived from an EMBL/GenBank/DDBJ whole genome shotgun (WGS) entry which is preliminary data.</text>
</comment>
<evidence type="ECO:0000256" key="1">
    <source>
        <dbReference type="SAM" id="MobiDB-lite"/>
    </source>
</evidence>
<feature type="compositionally biased region" description="Polar residues" evidence="1">
    <location>
        <begin position="14"/>
        <end position="28"/>
    </location>
</feature>
<dbReference type="EMBL" id="JAIVGD010000018">
    <property type="protein sequence ID" value="KAH0753866.1"/>
    <property type="molecule type" value="Genomic_DNA"/>
</dbReference>
<gene>
    <name evidence="2" type="ORF">KY290_024136</name>
</gene>
<protein>
    <submittedName>
        <fullName evidence="2">Uncharacterized protein</fullName>
    </submittedName>
</protein>
<reference evidence="2 3" key="1">
    <citation type="journal article" date="2021" name="bioRxiv">
        <title>Chromosome-scale and haplotype-resolved genome assembly of a tetraploid potato cultivar.</title>
        <authorList>
            <person name="Sun H."/>
            <person name="Jiao W.-B."/>
            <person name="Krause K."/>
            <person name="Campoy J.A."/>
            <person name="Goel M."/>
            <person name="Folz-Donahue K."/>
            <person name="Kukat C."/>
            <person name="Huettel B."/>
            <person name="Schneeberger K."/>
        </authorList>
    </citation>
    <scope>NUCLEOTIDE SEQUENCE [LARGE SCALE GENOMIC DNA]</scope>
    <source>
        <strain evidence="2">SolTubOtavaFocal</strain>
        <tissue evidence="2">Leaves</tissue>
    </source>
</reference>
<organism evidence="2 3">
    <name type="scientific">Solanum tuberosum</name>
    <name type="common">Potato</name>
    <dbReference type="NCBI Taxonomy" id="4113"/>
    <lineage>
        <taxon>Eukaryota</taxon>
        <taxon>Viridiplantae</taxon>
        <taxon>Streptophyta</taxon>
        <taxon>Embryophyta</taxon>
        <taxon>Tracheophyta</taxon>
        <taxon>Spermatophyta</taxon>
        <taxon>Magnoliopsida</taxon>
        <taxon>eudicotyledons</taxon>
        <taxon>Gunneridae</taxon>
        <taxon>Pentapetalae</taxon>
        <taxon>asterids</taxon>
        <taxon>lamiids</taxon>
        <taxon>Solanales</taxon>
        <taxon>Solanaceae</taxon>
        <taxon>Solanoideae</taxon>
        <taxon>Solaneae</taxon>
        <taxon>Solanum</taxon>
    </lineage>
</organism>
<evidence type="ECO:0000313" key="2">
    <source>
        <dbReference type="EMBL" id="KAH0753866.1"/>
    </source>
</evidence>
<evidence type="ECO:0000313" key="3">
    <source>
        <dbReference type="Proteomes" id="UP000826656"/>
    </source>
</evidence>
<keyword evidence="3" id="KW-1185">Reference proteome</keyword>
<accession>A0ABQ7UPX8</accession>
<sequence length="60" mass="6578">MLSSTLKSVVGSLPTVSEPNGSQTRSAPSLTMLKLNKTIFSPLQVNKLFRSEFDHLDVND</sequence>
<feature type="region of interest" description="Disordered" evidence="1">
    <location>
        <begin position="1"/>
        <end position="28"/>
    </location>
</feature>
<proteinExistence type="predicted"/>
<name>A0ABQ7UPX8_SOLTU</name>
<dbReference type="Proteomes" id="UP000826656">
    <property type="component" value="Unassembled WGS sequence"/>
</dbReference>